<dbReference type="EMBL" id="MW446184">
    <property type="protein sequence ID" value="QSD57208.1"/>
    <property type="molecule type" value="Genomic_DNA"/>
</dbReference>
<accession>A0A896SUG5</accession>
<organism evidence="2">
    <name type="scientific">Tachypleus gigas</name>
    <name type="common">Southeast Asian horseshoe crab</name>
    <dbReference type="NCBI Taxonomy" id="6852"/>
    <lineage>
        <taxon>Eukaryota</taxon>
        <taxon>Metazoa</taxon>
        <taxon>Ecdysozoa</taxon>
        <taxon>Arthropoda</taxon>
        <taxon>Chelicerata</taxon>
        <taxon>Merostomata</taxon>
        <taxon>Xiphosura</taxon>
        <taxon>Limulidae</taxon>
        <taxon>Tachypleus</taxon>
    </lineage>
</organism>
<gene>
    <name evidence="2" type="primary">ATP8</name>
</gene>
<keyword evidence="1" id="KW-1133">Transmembrane helix</keyword>
<proteinExistence type="predicted"/>
<protein>
    <submittedName>
        <fullName evidence="2">ATP synthase F0 subunit 8</fullName>
    </submittedName>
</protein>
<name>A0A896SUG5_TACGI</name>
<dbReference type="AlphaFoldDB" id="A0A896SUG5"/>
<geneLocation type="mitochondrion" evidence="2"/>
<evidence type="ECO:0000256" key="1">
    <source>
        <dbReference type="SAM" id="Phobius"/>
    </source>
</evidence>
<keyword evidence="1" id="KW-0472">Membrane</keyword>
<sequence>MPQMAPLNWMIMTIFFNISLLISMTILFWNSLFSPKKPFFSSNFNKILWKW</sequence>
<reference evidence="2" key="1">
    <citation type="submission" date="2021-01" db="EMBL/GenBank/DDBJ databases">
        <title>Mitochondrial DNA sequence of the horseshoe crab Tachypleus gigas.</title>
        <authorList>
            <person name="Sarmiento M.E."/>
            <person name="Chin K.L."/>
            <person name="Lau N.S."/>
            <person name="Ismail A."/>
            <person name="Norazmi M.N."/>
            <person name="Acosta A."/>
            <person name="Ismail N."/>
            <person name="Yaacob N.S."/>
        </authorList>
    </citation>
    <scope>NUCLEOTIDE SEQUENCE</scope>
</reference>
<keyword evidence="1" id="KW-0812">Transmembrane</keyword>
<evidence type="ECO:0000313" key="2">
    <source>
        <dbReference type="EMBL" id="QSD57208.1"/>
    </source>
</evidence>
<keyword evidence="2" id="KW-0496">Mitochondrion</keyword>
<feature type="transmembrane region" description="Helical" evidence="1">
    <location>
        <begin position="6"/>
        <end position="29"/>
    </location>
</feature>